<evidence type="ECO:0000313" key="5">
    <source>
        <dbReference type="Proteomes" id="UP000189437"/>
    </source>
</evidence>
<comment type="catalytic activity">
    <reaction evidence="1">
        <text>5-amino-6-(5-phospho-D-ribosylamino)uracil + H2O = 5,6-diaminouracil + D-ribose 5-phosphate</text>
        <dbReference type="Rhea" id="RHEA:55020"/>
        <dbReference type="ChEBI" id="CHEBI:15377"/>
        <dbReference type="ChEBI" id="CHEBI:46252"/>
        <dbReference type="ChEBI" id="CHEBI:58453"/>
        <dbReference type="ChEBI" id="CHEBI:78346"/>
    </reaction>
</comment>
<dbReference type="SUPFAM" id="SSF143990">
    <property type="entry name" value="YbiA-like"/>
    <property type="match status" value="1"/>
</dbReference>
<dbReference type="OrthoDB" id="9793111at2"/>
<dbReference type="AlphaFoldDB" id="A0A1V3I7P1"/>
<keyword evidence="5" id="KW-1185">Reference proteome</keyword>
<dbReference type="InterPro" id="IPR012816">
    <property type="entry name" value="NADAR"/>
</dbReference>
<dbReference type="InterPro" id="IPR037238">
    <property type="entry name" value="YbiA-like_sf"/>
</dbReference>
<comment type="catalytic activity">
    <reaction evidence="2">
        <text>2,5-diamino-6-hydroxy-4-(5-phosphoribosylamino)-pyrimidine + H2O = 2,5,6-triamino-4-hydroxypyrimidine + D-ribose 5-phosphate</text>
        <dbReference type="Rhea" id="RHEA:23436"/>
        <dbReference type="ChEBI" id="CHEBI:15377"/>
        <dbReference type="ChEBI" id="CHEBI:58614"/>
        <dbReference type="ChEBI" id="CHEBI:78346"/>
        <dbReference type="ChEBI" id="CHEBI:137796"/>
    </reaction>
</comment>
<reference evidence="4 5" key="1">
    <citation type="submission" date="2016-10" db="EMBL/GenBank/DDBJ databases">
        <title>Rodentibacter gen. nov. and new species.</title>
        <authorList>
            <person name="Christensen H."/>
        </authorList>
    </citation>
    <scope>NUCLEOTIDE SEQUENCE [LARGE SCALE GENOMIC DNA]</scope>
    <source>
        <strain evidence="4 5">Ac69</strain>
    </source>
</reference>
<dbReference type="CDD" id="cd15457">
    <property type="entry name" value="NADAR"/>
    <property type="match status" value="1"/>
</dbReference>
<comment type="caution">
    <text evidence="4">The sequence shown here is derived from an EMBL/GenBank/DDBJ whole genome shotgun (WGS) entry which is preliminary data.</text>
</comment>
<dbReference type="RefSeq" id="WP_077428269.1">
    <property type="nucleotide sequence ID" value="NZ_MLHH01000031.1"/>
</dbReference>
<feature type="domain" description="NADAR" evidence="3">
    <location>
        <begin position="5"/>
        <end position="143"/>
    </location>
</feature>
<accession>A0A1V3I7P1</accession>
<name>A0A1V3I7P1_9PAST</name>
<organism evidence="4 5">
    <name type="scientific">Rodentibacter heidelbergensis</name>
    <dbReference type="NCBI Taxonomy" id="1908258"/>
    <lineage>
        <taxon>Bacteria</taxon>
        <taxon>Pseudomonadati</taxon>
        <taxon>Pseudomonadota</taxon>
        <taxon>Gammaproteobacteria</taxon>
        <taxon>Pasteurellales</taxon>
        <taxon>Pasteurellaceae</taxon>
        <taxon>Rodentibacter</taxon>
    </lineage>
</organism>
<dbReference type="Gene3D" id="1.10.357.40">
    <property type="entry name" value="YbiA-like"/>
    <property type="match status" value="1"/>
</dbReference>
<evidence type="ECO:0000256" key="2">
    <source>
        <dbReference type="ARBA" id="ARBA00000751"/>
    </source>
</evidence>
<evidence type="ECO:0000256" key="1">
    <source>
        <dbReference type="ARBA" id="ARBA00000022"/>
    </source>
</evidence>
<sequence length="149" mass="17457">MNEIMFYKVNDLYGEFSNFSPYGFILDKKYWATVEHYFQAQKFFDLTLQEKIRSMDSPMKAAIEGRKKENPLRPDWDKVKDQIMYKAVKAKFTQNIKLLNLLLSTGSKNLIEHTPNDSYWADGGNGRGKNMLGTILMKVRDELFLENKI</sequence>
<dbReference type="NCBIfam" id="TIGR02464">
    <property type="entry name" value="ribofla_fusion"/>
    <property type="match status" value="1"/>
</dbReference>
<dbReference type="STRING" id="1908258.BKK48_09650"/>
<evidence type="ECO:0000313" key="4">
    <source>
        <dbReference type="EMBL" id="OOF35552.1"/>
    </source>
</evidence>
<gene>
    <name evidence="4" type="ORF">BKK48_09650</name>
</gene>
<dbReference type="Proteomes" id="UP000189437">
    <property type="component" value="Unassembled WGS sequence"/>
</dbReference>
<protein>
    <submittedName>
        <fullName evidence="4">Swarming motility protein YbiA</fullName>
    </submittedName>
</protein>
<evidence type="ECO:0000259" key="3">
    <source>
        <dbReference type="Pfam" id="PF08719"/>
    </source>
</evidence>
<dbReference type="Pfam" id="PF08719">
    <property type="entry name" value="NADAR"/>
    <property type="match status" value="1"/>
</dbReference>
<proteinExistence type="predicted"/>
<dbReference type="EMBL" id="MLHH01000031">
    <property type="protein sequence ID" value="OOF35552.1"/>
    <property type="molecule type" value="Genomic_DNA"/>
</dbReference>